<evidence type="ECO:0000313" key="4">
    <source>
        <dbReference type="Proteomes" id="UP000234661"/>
    </source>
</evidence>
<dbReference type="AlphaFoldDB" id="A0A1Q8Z2F6"/>
<protein>
    <submittedName>
        <fullName evidence="2">3-hydroxyacyl-CoA dehydrogenase</fullName>
    </submittedName>
</protein>
<accession>A0A1Q8Z2F6</accession>
<sequence>MISTGCDPTSIYLKSYLQFLNIKSTLRLIWYDQIILLDSGD</sequence>
<dbReference type="Proteomes" id="UP000234505">
    <property type="component" value="Unassembled WGS sequence"/>
</dbReference>
<dbReference type="Proteomes" id="UP000234661">
    <property type="component" value="Unassembled WGS sequence"/>
</dbReference>
<evidence type="ECO:0000313" key="2">
    <source>
        <dbReference type="EMBL" id="PLM55779.1"/>
    </source>
</evidence>
<reference evidence="3 4" key="2">
    <citation type="submission" date="2018-01" db="EMBL/GenBank/DDBJ databases">
        <title>Genomic study of Klebsiella pneumoniae.</title>
        <authorList>
            <person name="Yang Y."/>
            <person name="Bicalho R."/>
        </authorList>
    </citation>
    <scope>NUCLEOTIDE SEQUENCE [LARGE SCALE GENOMIC DNA]</scope>
    <source>
        <strain evidence="1 3">A11</strain>
        <strain evidence="2 4">A2</strain>
    </source>
</reference>
<dbReference type="EMBL" id="PIET01000767">
    <property type="protein sequence ID" value="PLM55779.1"/>
    <property type="molecule type" value="Genomic_DNA"/>
</dbReference>
<reference evidence="3 4" key="1">
    <citation type="submission" date="2017-11" db="EMBL/GenBank/DDBJ databases">
        <authorList>
            <person name="Han C.G."/>
        </authorList>
    </citation>
    <scope>NUCLEOTIDE SEQUENCE [LARGE SCALE GENOMIC DNA]</scope>
    <source>
        <strain evidence="1 3">A11</strain>
        <strain evidence="2 4">A2</strain>
    </source>
</reference>
<evidence type="ECO:0000313" key="1">
    <source>
        <dbReference type="EMBL" id="PLL41705.1"/>
    </source>
</evidence>
<comment type="caution">
    <text evidence="2">The sequence shown here is derived from an EMBL/GenBank/DDBJ whole genome shotgun (WGS) entry which is preliminary data.</text>
</comment>
<gene>
    <name evidence="2" type="ORF">CWM85_21855</name>
    <name evidence="1" type="ORF">CWN50_10330</name>
</gene>
<organism evidence="2 4">
    <name type="scientific">Klebsiella michiganensis</name>
    <dbReference type="NCBI Taxonomy" id="1134687"/>
    <lineage>
        <taxon>Bacteria</taxon>
        <taxon>Pseudomonadati</taxon>
        <taxon>Pseudomonadota</taxon>
        <taxon>Gammaproteobacteria</taxon>
        <taxon>Enterobacterales</taxon>
        <taxon>Enterobacteriaceae</taxon>
        <taxon>Klebsiella/Raoultella group</taxon>
        <taxon>Klebsiella</taxon>
    </lineage>
</organism>
<dbReference type="EMBL" id="PIDS01000269">
    <property type="protein sequence ID" value="PLL41705.1"/>
    <property type="molecule type" value="Genomic_DNA"/>
</dbReference>
<evidence type="ECO:0000313" key="3">
    <source>
        <dbReference type="Proteomes" id="UP000234505"/>
    </source>
</evidence>
<name>A0A1Q8Z2F6_9ENTR</name>
<proteinExistence type="predicted"/>